<reference evidence="2 3" key="1">
    <citation type="journal article" date="2019" name="Nat. Ecol. Evol.">
        <title>Megaphylogeny resolves global patterns of mushroom evolution.</title>
        <authorList>
            <person name="Varga T."/>
            <person name="Krizsan K."/>
            <person name="Foldi C."/>
            <person name="Dima B."/>
            <person name="Sanchez-Garcia M."/>
            <person name="Sanchez-Ramirez S."/>
            <person name="Szollosi G.J."/>
            <person name="Szarkandi J.G."/>
            <person name="Papp V."/>
            <person name="Albert L."/>
            <person name="Andreopoulos W."/>
            <person name="Angelini C."/>
            <person name="Antonin V."/>
            <person name="Barry K.W."/>
            <person name="Bougher N.L."/>
            <person name="Buchanan P."/>
            <person name="Buyck B."/>
            <person name="Bense V."/>
            <person name="Catcheside P."/>
            <person name="Chovatia M."/>
            <person name="Cooper J."/>
            <person name="Damon W."/>
            <person name="Desjardin D."/>
            <person name="Finy P."/>
            <person name="Geml J."/>
            <person name="Haridas S."/>
            <person name="Hughes K."/>
            <person name="Justo A."/>
            <person name="Karasinski D."/>
            <person name="Kautmanova I."/>
            <person name="Kiss B."/>
            <person name="Kocsube S."/>
            <person name="Kotiranta H."/>
            <person name="LaButti K.M."/>
            <person name="Lechner B.E."/>
            <person name="Liimatainen K."/>
            <person name="Lipzen A."/>
            <person name="Lukacs Z."/>
            <person name="Mihaltcheva S."/>
            <person name="Morgado L.N."/>
            <person name="Niskanen T."/>
            <person name="Noordeloos M.E."/>
            <person name="Ohm R.A."/>
            <person name="Ortiz-Santana B."/>
            <person name="Ovrebo C."/>
            <person name="Racz N."/>
            <person name="Riley R."/>
            <person name="Savchenko A."/>
            <person name="Shiryaev A."/>
            <person name="Soop K."/>
            <person name="Spirin V."/>
            <person name="Szebenyi C."/>
            <person name="Tomsovsky M."/>
            <person name="Tulloss R.E."/>
            <person name="Uehling J."/>
            <person name="Grigoriev I.V."/>
            <person name="Vagvolgyi C."/>
            <person name="Papp T."/>
            <person name="Martin F.M."/>
            <person name="Miettinen O."/>
            <person name="Hibbett D.S."/>
            <person name="Nagy L.G."/>
        </authorList>
    </citation>
    <scope>NUCLEOTIDE SEQUENCE [LARGE SCALE GENOMIC DNA]</scope>
    <source>
        <strain evidence="2 3">FP101781</strain>
    </source>
</reference>
<dbReference type="AlphaFoldDB" id="A0A4Y7SXI2"/>
<dbReference type="InterPro" id="IPR011333">
    <property type="entry name" value="SKP1/BTB/POZ_sf"/>
</dbReference>
<evidence type="ECO:0000256" key="1">
    <source>
        <dbReference type="SAM" id="MobiDB-lite"/>
    </source>
</evidence>
<dbReference type="SUPFAM" id="SSF54695">
    <property type="entry name" value="POZ domain"/>
    <property type="match status" value="1"/>
</dbReference>
<dbReference type="EMBL" id="QPFP01000048">
    <property type="protein sequence ID" value="TEB26411.1"/>
    <property type="molecule type" value="Genomic_DNA"/>
</dbReference>
<proteinExistence type="predicted"/>
<organism evidence="2 3">
    <name type="scientific">Coprinellus micaceus</name>
    <name type="common">Glistening ink-cap mushroom</name>
    <name type="synonym">Coprinus micaceus</name>
    <dbReference type="NCBI Taxonomy" id="71717"/>
    <lineage>
        <taxon>Eukaryota</taxon>
        <taxon>Fungi</taxon>
        <taxon>Dikarya</taxon>
        <taxon>Basidiomycota</taxon>
        <taxon>Agaricomycotina</taxon>
        <taxon>Agaricomycetes</taxon>
        <taxon>Agaricomycetidae</taxon>
        <taxon>Agaricales</taxon>
        <taxon>Agaricineae</taxon>
        <taxon>Psathyrellaceae</taxon>
        <taxon>Coprinellus</taxon>
    </lineage>
</organism>
<gene>
    <name evidence="2" type="ORF">FA13DRAFT_1037111</name>
</gene>
<dbReference type="Gene3D" id="3.30.710.10">
    <property type="entry name" value="Potassium Channel Kv1.1, Chain A"/>
    <property type="match status" value="1"/>
</dbReference>
<sequence length="340" mass="38549">MVNCQTKIVNTLERPRHIEERWTVTGKRRRKEWVRAHASGWRQAPVQGRPAYLATPIATCEMPVPSETQLQATAKQRGKHYYETVVFEVEGYVHRVPRHGLEECSGLFRDMFTLPQPTQRDDGDETEWTREGDTDDRPIKLVGCTNEEFESLIEVLYQLLGKVPELSKEKWIGVLKLARLWDVPQIADMAVEKVTQFGMQPVEMVKLGKEYGVPMWLKDLGWETAFRILWARDEITRSDKTQPTSEGYWIRKENLSCGGCWRNWGTAFPISDDAASCSNCGNSYGWADHGVHIALPYTSLGATLPKAGPDGSTKAVIEKIVEVFGEELKDAERKHATGLA</sequence>
<protein>
    <submittedName>
        <fullName evidence="2">Uncharacterized protein</fullName>
    </submittedName>
</protein>
<accession>A0A4Y7SXI2</accession>
<evidence type="ECO:0000313" key="3">
    <source>
        <dbReference type="Proteomes" id="UP000298030"/>
    </source>
</evidence>
<feature type="compositionally biased region" description="Basic and acidic residues" evidence="1">
    <location>
        <begin position="127"/>
        <end position="136"/>
    </location>
</feature>
<keyword evidence="3" id="KW-1185">Reference proteome</keyword>
<dbReference type="Proteomes" id="UP000298030">
    <property type="component" value="Unassembled WGS sequence"/>
</dbReference>
<evidence type="ECO:0000313" key="2">
    <source>
        <dbReference type="EMBL" id="TEB26411.1"/>
    </source>
</evidence>
<feature type="region of interest" description="Disordered" evidence="1">
    <location>
        <begin position="115"/>
        <end position="136"/>
    </location>
</feature>
<name>A0A4Y7SXI2_COPMI</name>
<comment type="caution">
    <text evidence="2">The sequence shown here is derived from an EMBL/GenBank/DDBJ whole genome shotgun (WGS) entry which is preliminary data.</text>
</comment>
<dbReference type="OrthoDB" id="3193844at2759"/>